<dbReference type="AlphaFoldDB" id="A0A543J357"/>
<keyword evidence="2" id="KW-1185">Reference proteome</keyword>
<proteinExistence type="predicted"/>
<dbReference type="Proteomes" id="UP000319213">
    <property type="component" value="Unassembled WGS sequence"/>
</dbReference>
<dbReference type="RefSeq" id="WP_142261028.1">
    <property type="nucleotide sequence ID" value="NZ_BMPV01000002.1"/>
</dbReference>
<evidence type="ECO:0000313" key="1">
    <source>
        <dbReference type="EMBL" id="TQM77266.1"/>
    </source>
</evidence>
<name>A0A543J357_9ACTN</name>
<protein>
    <submittedName>
        <fullName evidence="1">Uncharacterized protein</fullName>
    </submittedName>
</protein>
<dbReference type="EMBL" id="VFPQ01000001">
    <property type="protein sequence ID" value="TQM77266.1"/>
    <property type="molecule type" value="Genomic_DNA"/>
</dbReference>
<sequence length="72" mass="7957">MPPARPLPQLLGRPIEGGAIVGIRDLDVPVNLGLVRSEGRGFAWLPGDRPPPAGNEDHAYFRFTSDWWAWHG</sequence>
<comment type="caution">
    <text evidence="1">The sequence shown here is derived from an EMBL/GenBank/DDBJ whole genome shotgun (WGS) entry which is preliminary data.</text>
</comment>
<organism evidence="1 2">
    <name type="scientific">Thermopolyspora flexuosa</name>
    <dbReference type="NCBI Taxonomy" id="103836"/>
    <lineage>
        <taxon>Bacteria</taxon>
        <taxon>Bacillati</taxon>
        <taxon>Actinomycetota</taxon>
        <taxon>Actinomycetes</taxon>
        <taxon>Streptosporangiales</taxon>
        <taxon>Streptosporangiaceae</taxon>
        <taxon>Thermopolyspora</taxon>
    </lineage>
</organism>
<evidence type="ECO:0000313" key="2">
    <source>
        <dbReference type="Proteomes" id="UP000319213"/>
    </source>
</evidence>
<accession>A0A543J357</accession>
<gene>
    <name evidence="1" type="ORF">FHX40_4023</name>
</gene>
<dbReference type="OrthoDB" id="3533857at2"/>
<reference evidence="1 2" key="1">
    <citation type="submission" date="2019-06" db="EMBL/GenBank/DDBJ databases">
        <title>Sequencing the genomes of 1000 actinobacteria strains.</title>
        <authorList>
            <person name="Klenk H.-P."/>
        </authorList>
    </citation>
    <scope>NUCLEOTIDE SEQUENCE [LARGE SCALE GENOMIC DNA]</scope>
    <source>
        <strain evidence="1 2">DSM 43186</strain>
    </source>
</reference>